<evidence type="ECO:0000256" key="1">
    <source>
        <dbReference type="ARBA" id="ARBA00022679"/>
    </source>
</evidence>
<proteinExistence type="predicted"/>
<evidence type="ECO:0000313" key="4">
    <source>
        <dbReference type="EMBL" id="MDO7873849.1"/>
    </source>
</evidence>
<keyword evidence="2" id="KW-0012">Acyltransferase</keyword>
<dbReference type="PANTHER" id="PTHR43420">
    <property type="entry name" value="ACETYLTRANSFERASE"/>
    <property type="match status" value="1"/>
</dbReference>
<name>A0ABT9B815_9BACT</name>
<dbReference type="RefSeq" id="WP_305005162.1">
    <property type="nucleotide sequence ID" value="NZ_JAUQSY010000002.1"/>
</dbReference>
<dbReference type="Gene3D" id="3.40.630.30">
    <property type="match status" value="2"/>
</dbReference>
<dbReference type="PROSITE" id="PS51186">
    <property type="entry name" value="GNAT"/>
    <property type="match status" value="1"/>
</dbReference>
<dbReference type="Pfam" id="PF00583">
    <property type="entry name" value="Acetyltransf_1"/>
    <property type="match status" value="1"/>
</dbReference>
<comment type="caution">
    <text evidence="4">The sequence shown here is derived from an EMBL/GenBank/DDBJ whole genome shotgun (WGS) entry which is preliminary data.</text>
</comment>
<sequence length="256" mass="29116">MNRSFEEYFVSMAFTPASFEQRFRSENLDAEASKLWFRGEVLVGLVLVARRGWNSRVAGMGLVVAERGKGYGKVMLQAAIDEATVRSDRNLLLEVFTANEPARRLYERLGFRNTRLLTNFQCPPKAAEVSDSGLLETDPREVARLLSQQADGELPWMLAPETLAAFAPPIRAFQLENKAFAVVREDPARTLFLCLLVPRQHRRQGWGSRLMEAIEAAYSTKNLLCYLVPEGTGYEFLKARQWAPQELTLWEMVRPL</sequence>
<dbReference type="Proteomes" id="UP001176429">
    <property type="component" value="Unassembled WGS sequence"/>
</dbReference>
<organism evidence="4 5">
    <name type="scientific">Hymenobacter aranciens</name>
    <dbReference type="NCBI Taxonomy" id="3063996"/>
    <lineage>
        <taxon>Bacteria</taxon>
        <taxon>Pseudomonadati</taxon>
        <taxon>Bacteroidota</taxon>
        <taxon>Cytophagia</taxon>
        <taxon>Cytophagales</taxon>
        <taxon>Hymenobacteraceae</taxon>
        <taxon>Hymenobacter</taxon>
    </lineage>
</organism>
<accession>A0ABT9B815</accession>
<evidence type="ECO:0000256" key="2">
    <source>
        <dbReference type="ARBA" id="ARBA00023315"/>
    </source>
</evidence>
<dbReference type="InterPro" id="IPR050680">
    <property type="entry name" value="YpeA/RimI_acetyltransf"/>
</dbReference>
<feature type="domain" description="N-acetyltransferase" evidence="3">
    <location>
        <begin position="1"/>
        <end position="141"/>
    </location>
</feature>
<dbReference type="InterPro" id="IPR016181">
    <property type="entry name" value="Acyl_CoA_acyltransferase"/>
</dbReference>
<dbReference type="InterPro" id="IPR000182">
    <property type="entry name" value="GNAT_dom"/>
</dbReference>
<keyword evidence="1" id="KW-0808">Transferase</keyword>
<keyword evidence="5" id="KW-1185">Reference proteome</keyword>
<evidence type="ECO:0000259" key="3">
    <source>
        <dbReference type="PROSITE" id="PS51186"/>
    </source>
</evidence>
<protein>
    <submittedName>
        <fullName evidence="4">GNAT family N-acetyltransferase</fullName>
    </submittedName>
</protein>
<gene>
    <name evidence="4" type="ORF">Q5H93_03825</name>
</gene>
<dbReference type="SUPFAM" id="SSF55729">
    <property type="entry name" value="Acyl-CoA N-acyltransferases (Nat)"/>
    <property type="match status" value="2"/>
</dbReference>
<reference evidence="4" key="1">
    <citation type="submission" date="2023-07" db="EMBL/GenBank/DDBJ databases">
        <authorList>
            <person name="Kim M.K."/>
        </authorList>
    </citation>
    <scope>NUCLEOTIDE SEQUENCE</scope>
    <source>
        <strain evidence="4">ASUV-10-1</strain>
    </source>
</reference>
<dbReference type="CDD" id="cd04301">
    <property type="entry name" value="NAT_SF"/>
    <property type="match status" value="1"/>
</dbReference>
<dbReference type="EMBL" id="JAUQSY010000002">
    <property type="protein sequence ID" value="MDO7873849.1"/>
    <property type="molecule type" value="Genomic_DNA"/>
</dbReference>
<evidence type="ECO:0000313" key="5">
    <source>
        <dbReference type="Proteomes" id="UP001176429"/>
    </source>
</evidence>